<dbReference type="AlphaFoldDB" id="A0A6J3LWN9"/>
<dbReference type="Proteomes" id="UP000504637">
    <property type="component" value="Unplaced"/>
</dbReference>
<dbReference type="SUPFAM" id="SSF54637">
    <property type="entry name" value="Thioesterase/thiol ester dehydrase-isomerase"/>
    <property type="match status" value="1"/>
</dbReference>
<comment type="similarity">
    <text evidence="1">Belongs to the thioesterase PaaI family.</text>
</comment>
<name>A0A6J3LWN9_9PEZI</name>
<evidence type="ECO:0000259" key="3">
    <source>
        <dbReference type="Pfam" id="PF03061"/>
    </source>
</evidence>
<dbReference type="Pfam" id="PF03061">
    <property type="entry name" value="4HBT"/>
    <property type="match status" value="1"/>
</dbReference>
<dbReference type="OrthoDB" id="2831072at2759"/>
<protein>
    <recommendedName>
        <fullName evidence="3">Thioesterase domain-containing protein</fullName>
    </recommendedName>
</protein>
<dbReference type="PANTHER" id="PTHR21660">
    <property type="entry name" value="THIOESTERASE SUPERFAMILY MEMBER-RELATED"/>
    <property type="match status" value="1"/>
</dbReference>
<sequence length="131" mass="14036">MKDPKLIPVSFHQTSPQTVTAAFTFTVDIFYCNGGDNLHGGAQAAIYDMLTSVVFQTVCTPDFWVGAGVSRTLNVSYLRPAPVGLEVLCEIEVVAAGKSLSLQRATMKRVSDGAPLSTCEHHKVAVPTPKI</sequence>
<dbReference type="PANTHER" id="PTHR21660:SF1">
    <property type="entry name" value="ACYL-COENZYME A THIOESTERASE 13"/>
    <property type="match status" value="1"/>
</dbReference>
<feature type="domain" description="Thioesterase" evidence="3">
    <location>
        <begin position="37"/>
        <end position="108"/>
    </location>
</feature>
<reference evidence="5" key="2">
    <citation type="submission" date="2020-04" db="EMBL/GenBank/DDBJ databases">
        <authorList>
            <consortium name="NCBI Genome Project"/>
        </authorList>
    </citation>
    <scope>NUCLEOTIDE SEQUENCE</scope>
    <source>
        <strain evidence="5">CBS 342.82</strain>
    </source>
</reference>
<dbReference type="GeneID" id="54359566"/>
<reference evidence="5" key="1">
    <citation type="submission" date="2020-01" db="EMBL/GenBank/DDBJ databases">
        <authorList>
            <consortium name="DOE Joint Genome Institute"/>
            <person name="Haridas S."/>
            <person name="Albert R."/>
            <person name="Binder M."/>
            <person name="Bloem J."/>
            <person name="Labutti K."/>
            <person name="Salamov A."/>
            <person name="Andreopoulos B."/>
            <person name="Baker S.E."/>
            <person name="Barry K."/>
            <person name="Bills G."/>
            <person name="Bluhm B.H."/>
            <person name="Cannon C."/>
            <person name="Castanera R."/>
            <person name="Culley D.E."/>
            <person name="Daum C."/>
            <person name="Ezra D."/>
            <person name="Gonzalez J.B."/>
            <person name="Henrissat B."/>
            <person name="Kuo A."/>
            <person name="Liang C."/>
            <person name="Lipzen A."/>
            <person name="Lutzoni F."/>
            <person name="Magnuson J."/>
            <person name="Mondo S."/>
            <person name="Nolan M."/>
            <person name="Ohm R."/>
            <person name="Pangilinan J."/>
            <person name="Park H.-J."/>
            <person name="Ramirez L."/>
            <person name="Alfaro M."/>
            <person name="Sun H."/>
            <person name="Tritt A."/>
            <person name="Yoshinaga Y."/>
            <person name="Zwiers L.-H."/>
            <person name="Turgeon B.G."/>
            <person name="Goodwin S.B."/>
            <person name="Spatafora J.W."/>
            <person name="Crous P.W."/>
            <person name="Grigoriev I.V."/>
        </authorList>
    </citation>
    <scope>NUCLEOTIDE SEQUENCE</scope>
    <source>
        <strain evidence="5">CBS 342.82</strain>
    </source>
</reference>
<dbReference type="Gene3D" id="3.10.129.10">
    <property type="entry name" value="Hotdog Thioesterase"/>
    <property type="match status" value="1"/>
</dbReference>
<dbReference type="CDD" id="cd03443">
    <property type="entry name" value="PaaI_thioesterase"/>
    <property type="match status" value="1"/>
</dbReference>
<evidence type="ECO:0000256" key="2">
    <source>
        <dbReference type="ARBA" id="ARBA00022801"/>
    </source>
</evidence>
<accession>A0A6J3LWN9</accession>
<evidence type="ECO:0000313" key="4">
    <source>
        <dbReference type="Proteomes" id="UP000504637"/>
    </source>
</evidence>
<reference evidence="5" key="3">
    <citation type="submission" date="2025-08" db="UniProtKB">
        <authorList>
            <consortium name="RefSeq"/>
        </authorList>
    </citation>
    <scope>IDENTIFICATION</scope>
    <source>
        <strain evidence="5">CBS 342.82</strain>
    </source>
</reference>
<organism evidence="5">
    <name type="scientific">Dissoconium aciculare CBS 342.82</name>
    <dbReference type="NCBI Taxonomy" id="1314786"/>
    <lineage>
        <taxon>Eukaryota</taxon>
        <taxon>Fungi</taxon>
        <taxon>Dikarya</taxon>
        <taxon>Ascomycota</taxon>
        <taxon>Pezizomycotina</taxon>
        <taxon>Dothideomycetes</taxon>
        <taxon>Dothideomycetidae</taxon>
        <taxon>Mycosphaerellales</taxon>
        <taxon>Dissoconiaceae</taxon>
        <taxon>Dissoconium</taxon>
    </lineage>
</organism>
<keyword evidence="4" id="KW-1185">Reference proteome</keyword>
<dbReference type="InterPro" id="IPR039298">
    <property type="entry name" value="ACOT13"/>
</dbReference>
<proteinExistence type="inferred from homology"/>
<dbReference type="InterPro" id="IPR029069">
    <property type="entry name" value="HotDog_dom_sf"/>
</dbReference>
<gene>
    <name evidence="5" type="ORF">K489DRAFT_324514</name>
</gene>
<evidence type="ECO:0000313" key="5">
    <source>
        <dbReference type="RefSeq" id="XP_033457104.1"/>
    </source>
</evidence>
<keyword evidence="2" id="KW-0378">Hydrolase</keyword>
<evidence type="ECO:0000256" key="1">
    <source>
        <dbReference type="ARBA" id="ARBA00008324"/>
    </source>
</evidence>
<dbReference type="InterPro" id="IPR006683">
    <property type="entry name" value="Thioestr_dom"/>
</dbReference>
<dbReference type="RefSeq" id="XP_033457104.1">
    <property type="nucleotide sequence ID" value="XM_033601766.1"/>
</dbReference>
<dbReference type="GO" id="GO:0047617">
    <property type="term" value="F:fatty acyl-CoA hydrolase activity"/>
    <property type="evidence" value="ECO:0007669"/>
    <property type="project" value="InterPro"/>
</dbReference>